<reference evidence="2 3" key="1">
    <citation type="journal article" date="2019" name="Microbiol. Resour. Announc.">
        <title>Draft Genome Sequence of Comamonas testosteroni TA441, a Bacterium That Has a Cryptic Phenol Degradation Gene Cluster.</title>
        <authorList>
            <person name="Arai H."/>
            <person name="Ishii M."/>
        </authorList>
    </citation>
    <scope>NUCLEOTIDE SEQUENCE [LARGE SCALE GENOMIC DNA]</scope>
    <source>
        <strain evidence="2 3">TA441</strain>
    </source>
</reference>
<proteinExistence type="predicted"/>
<evidence type="ECO:0000256" key="1">
    <source>
        <dbReference type="SAM" id="Coils"/>
    </source>
</evidence>
<name>A0A5A7MMI7_COMTE</name>
<gene>
    <name evidence="2" type="ORF">CTTA_4989</name>
</gene>
<feature type="coiled-coil region" evidence="1">
    <location>
        <begin position="323"/>
        <end position="402"/>
    </location>
</feature>
<evidence type="ECO:0000313" key="2">
    <source>
        <dbReference type="EMBL" id="GEQ77984.1"/>
    </source>
</evidence>
<comment type="caution">
    <text evidence="2">The sequence shown here is derived from an EMBL/GenBank/DDBJ whole genome shotgun (WGS) entry which is preliminary data.</text>
</comment>
<evidence type="ECO:0000313" key="3">
    <source>
        <dbReference type="Proteomes" id="UP000323105"/>
    </source>
</evidence>
<accession>A0A5A7MMI7</accession>
<dbReference type="Proteomes" id="UP000323105">
    <property type="component" value="Unassembled WGS sequence"/>
</dbReference>
<dbReference type="RefSeq" id="WP_149357229.1">
    <property type="nucleotide sequence ID" value="NZ_BKBW01000022.1"/>
</dbReference>
<keyword evidence="1" id="KW-0175">Coiled coil</keyword>
<protein>
    <submittedName>
        <fullName evidence="2">Uncharacterized protein</fullName>
    </submittedName>
</protein>
<sequence>MNKIIVVGHPQSGFESVEELLLDCGMAEAKPSRREGFVPAQISETLVKVHGAVPVQHVCVADQLAQIEVAPVWQGLALDLMLANMEQSLWGWADAQAVYLLDYWKSQDPQTVFVLVFDEPQSVFTRQAMEHVDANLQEQEARVNGWLAYNSALLHFHLRNPERSLLVHAAQVKASAQSYLQQLSLHVDAQLRLPIEEAQSLADHDSQDLGNDLMQVSAGPVGKQKQALDCNPLAQWLAQQLLEEYPQATELYEQLQAAASLPQRSQTQRQLVASSLQANRKYQAWSSFVAQQAAMQAHAQRLLQLGKELDEQVLQVQQREWQIEQLNQAGAKAQQSAQEQERLLAAKVTELQSSGQENQLLLKQLHKVQEELESRYLQATQQEKALAELNKIKADLKAEQAKTTALQAVGQEKQTLLVKAQQSAQEQERLLAIKVTELHSSGEESQLLLKQLHKVQEELERRYQQAIQQEKALTELNKAKADLRAAQDKTVQLQRSEEQLKIQLQAQGARASTAVGLEKENELLLTQLHKVQEELERYYLENSKLKAMQPKAYYGAANRMKQQLPYRLGATMIRQSRSLSGWVTMPFALRAEAKRFKQDQIAGLGQQLPPIEQYRDAHEAESIKQHLSYRLGSRMVANGQSLGGWVSMPWALLAEVKVFRKERQ</sequence>
<organism evidence="2 3">
    <name type="scientific">Comamonas testosteroni</name>
    <name type="common">Pseudomonas testosteroni</name>
    <dbReference type="NCBI Taxonomy" id="285"/>
    <lineage>
        <taxon>Bacteria</taxon>
        <taxon>Pseudomonadati</taxon>
        <taxon>Pseudomonadota</taxon>
        <taxon>Betaproteobacteria</taxon>
        <taxon>Burkholderiales</taxon>
        <taxon>Comamonadaceae</taxon>
        <taxon>Comamonas</taxon>
    </lineage>
</organism>
<dbReference type="EMBL" id="BKBW01000022">
    <property type="protein sequence ID" value="GEQ77984.1"/>
    <property type="molecule type" value="Genomic_DNA"/>
</dbReference>
<feature type="coiled-coil region" evidence="1">
    <location>
        <begin position="449"/>
        <end position="548"/>
    </location>
</feature>
<dbReference type="AlphaFoldDB" id="A0A5A7MMI7"/>